<feature type="binding site" evidence="10">
    <location>
        <position position="190"/>
    </location>
    <ligand>
        <name>[2Fe-2S] cluster</name>
        <dbReference type="ChEBI" id="CHEBI:190135"/>
    </ligand>
</feature>
<comment type="caution">
    <text evidence="10">Lacks conserved residue(s) required for the propagation of feature annotation.</text>
</comment>
<dbReference type="GO" id="GO:0016226">
    <property type="term" value="P:iron-sulfur cluster assembly"/>
    <property type="evidence" value="ECO:0007669"/>
    <property type="project" value="UniProtKB-UniRule"/>
</dbReference>
<feature type="short sequence motif" description="Cx2C motif 2" evidence="10">
    <location>
        <begin position="230"/>
        <end position="233"/>
    </location>
</feature>
<evidence type="ECO:0000313" key="12">
    <source>
        <dbReference type="EMBL" id="BAN64379.1"/>
    </source>
</evidence>
<keyword evidence="9 10" id="KW-0496">Mitochondrion</keyword>
<comment type="function">
    <text evidence="10">Component of the cytosolic iron-sulfur (Fe-S) protein assembly (CIA) machinery. Required for the maturation of extramitochondrial Fe-S proteins. Part of an electron transfer chain functioning in an early step of cytosolic Fe-S biogenesis, facilitating the de novo assembly of a [4Fe-4S] cluster on the cytosolic Fe-S scaffold complex. Electrons are transferred from NADPH via a FAD- and FMN-containing diflavin oxidoreductase. Together with the diflavin oxidoreductase, also required for the assembly of the diferric tyrosyl radical cofactor of ribonucleotide reductase (RNR), probably by providing electrons for reduction during radical cofactor maturation in the catalytic small subunit.</text>
</comment>
<dbReference type="PANTHER" id="PTHR13273:SF14">
    <property type="entry name" value="ANAMORSIN"/>
    <property type="match status" value="1"/>
</dbReference>
<dbReference type="GO" id="GO:0005758">
    <property type="term" value="C:mitochondrial intermembrane space"/>
    <property type="evidence" value="ECO:0007669"/>
    <property type="project" value="UniProtKB-SubCell"/>
</dbReference>
<evidence type="ECO:0000256" key="10">
    <source>
        <dbReference type="HAMAP-Rule" id="MF_03115"/>
    </source>
</evidence>
<keyword evidence="6 10" id="KW-0479">Metal-binding</keyword>
<evidence type="ECO:0000256" key="1">
    <source>
        <dbReference type="ARBA" id="ARBA00001966"/>
    </source>
</evidence>
<dbReference type="Pfam" id="PF05093">
    <property type="entry name" value="CIAPIN1"/>
    <property type="match status" value="1"/>
</dbReference>
<feature type="short sequence motif" description="Cx2C motif 1" evidence="10">
    <location>
        <begin position="219"/>
        <end position="222"/>
    </location>
</feature>
<comment type="cofactor">
    <cofactor evidence="1 10">
        <name>[4Fe-4S] cluster</name>
        <dbReference type="ChEBI" id="CHEBI:49883"/>
    </cofactor>
</comment>
<feature type="binding site" evidence="10">
    <location>
        <position position="230"/>
    </location>
    <ligand>
        <name>[4Fe-4S] cluster</name>
        <dbReference type="ChEBI" id="CHEBI:49883"/>
    </ligand>
</feature>
<accession>S6BE61</accession>
<evidence type="ECO:0000256" key="9">
    <source>
        <dbReference type="ARBA" id="ARBA00023128"/>
    </source>
</evidence>
<feature type="domain" description="Anamorsin C-terminal" evidence="11">
    <location>
        <begin position="205"/>
        <end position="249"/>
    </location>
</feature>
<gene>
    <name evidence="12" type="primary">BBOV_I003760</name>
</gene>
<feature type="binding site" evidence="10">
    <location>
        <position position="233"/>
    </location>
    <ligand>
        <name>[4Fe-4S] cluster</name>
        <dbReference type="ChEBI" id="CHEBI:49883"/>
    </ligand>
</feature>
<comment type="domain">
    <text evidence="10">The N-terminal domain has structural similarity with S-adenosyl-L-methionine-dependent methyltransferases, but does not bind S-adenosyl-L-methionine. It is required for correct assembly of the 2 Fe-S clusters.</text>
</comment>
<reference evidence="12" key="1">
    <citation type="journal article" date="2014" name="BMC Genomics">
        <title>The Babesia bovis gene and promoter model: an update from full-length EST analysis.</title>
        <authorList>
            <person name="Yamagishi J."/>
            <person name="Wakaguri H."/>
            <person name="Yokoyama N."/>
            <person name="Yamashita R."/>
            <person name="Suzuki Y."/>
            <person name="Xuan X."/>
            <person name="Igarashi I."/>
        </authorList>
    </citation>
    <scope>NUCLEOTIDE SEQUENCE</scope>
    <source>
        <strain evidence="12">Texas</strain>
    </source>
</reference>
<keyword evidence="3 10" id="KW-0004">4Fe-4S</keyword>
<dbReference type="EMBL" id="AK440585">
    <property type="protein sequence ID" value="BAN64379.1"/>
    <property type="molecule type" value="mRNA"/>
</dbReference>
<organism evidence="12">
    <name type="scientific">Babesia bovis</name>
    <dbReference type="NCBI Taxonomy" id="5865"/>
    <lineage>
        <taxon>Eukaryota</taxon>
        <taxon>Sar</taxon>
        <taxon>Alveolata</taxon>
        <taxon>Apicomplexa</taxon>
        <taxon>Aconoidasida</taxon>
        <taxon>Piroplasmida</taxon>
        <taxon>Babesiidae</taxon>
        <taxon>Babesia</taxon>
    </lineage>
</organism>
<feature type="region of interest" description="Fe-S binding site B" evidence="10">
    <location>
        <begin position="219"/>
        <end position="233"/>
    </location>
</feature>
<feature type="binding site" evidence="10">
    <location>
        <position position="195"/>
    </location>
    <ligand>
        <name>[2Fe-2S] cluster</name>
        <dbReference type="ChEBI" id="CHEBI:190135"/>
    </ligand>
</feature>
<feature type="binding site" evidence="10">
    <location>
        <position position="222"/>
    </location>
    <ligand>
        <name>[4Fe-4S] cluster</name>
        <dbReference type="ChEBI" id="CHEBI:49883"/>
    </ligand>
</feature>
<evidence type="ECO:0000256" key="5">
    <source>
        <dbReference type="ARBA" id="ARBA00022714"/>
    </source>
</evidence>
<dbReference type="AlphaFoldDB" id="S6BE61"/>
<keyword evidence="4 10" id="KW-0963">Cytoplasm</keyword>
<feature type="binding site" evidence="10">
    <location>
        <position position="183"/>
    </location>
    <ligand>
        <name>[2Fe-2S] cluster</name>
        <dbReference type="ChEBI" id="CHEBI:190135"/>
    </ligand>
</feature>
<keyword evidence="5 10" id="KW-0001">2Fe-2S</keyword>
<dbReference type="GO" id="GO:0009055">
    <property type="term" value="F:electron transfer activity"/>
    <property type="evidence" value="ECO:0007669"/>
    <property type="project" value="UniProtKB-UniRule"/>
</dbReference>
<evidence type="ECO:0000256" key="6">
    <source>
        <dbReference type="ARBA" id="ARBA00022723"/>
    </source>
</evidence>
<comment type="subunit">
    <text evidence="10">Monomer.</text>
</comment>
<protein>
    <recommendedName>
        <fullName evidence="10">Anamorsin homolog</fullName>
    </recommendedName>
    <alternativeName>
        <fullName evidence="10">Fe-S cluster assembly protein DRE2 homolog</fullName>
    </alternativeName>
</protein>
<keyword evidence="7 10" id="KW-0408">Iron</keyword>
<feature type="binding site" evidence="10">
    <location>
        <position position="219"/>
    </location>
    <ligand>
        <name>[4Fe-4S] cluster</name>
        <dbReference type="ChEBI" id="CHEBI:49883"/>
    </ligand>
</feature>
<dbReference type="VEuPathDB" id="PiroplasmaDB:BBOV_I003760"/>
<dbReference type="GO" id="GO:0046872">
    <property type="term" value="F:metal ion binding"/>
    <property type="evidence" value="ECO:0007669"/>
    <property type="project" value="UniProtKB-KW"/>
</dbReference>
<keyword evidence="8 10" id="KW-0411">Iron-sulfur</keyword>
<dbReference type="InterPro" id="IPR029063">
    <property type="entry name" value="SAM-dependent_MTases_sf"/>
</dbReference>
<evidence type="ECO:0000256" key="4">
    <source>
        <dbReference type="ARBA" id="ARBA00022490"/>
    </source>
</evidence>
<evidence type="ECO:0000256" key="2">
    <source>
        <dbReference type="ARBA" id="ARBA00008169"/>
    </source>
</evidence>
<dbReference type="GO" id="GO:0051539">
    <property type="term" value="F:4 iron, 4 sulfur cluster binding"/>
    <property type="evidence" value="ECO:0007669"/>
    <property type="project" value="UniProtKB-KW"/>
</dbReference>
<dbReference type="InterPro" id="IPR046408">
    <property type="entry name" value="CIAPIN1"/>
</dbReference>
<dbReference type="PANTHER" id="PTHR13273">
    <property type="entry name" value="ANAMORSIN"/>
    <property type="match status" value="1"/>
</dbReference>
<feature type="binding site" evidence="10">
    <location>
        <position position="193"/>
    </location>
    <ligand>
        <name>[2Fe-2S] cluster</name>
        <dbReference type="ChEBI" id="CHEBI:190135"/>
    </ligand>
</feature>
<comment type="domain">
    <text evidence="10">The C-terminal domain binds 2 Fe-S clusters but is otherwise mostly in an intrinsically disordered conformation.</text>
</comment>
<proteinExistence type="evidence at transcript level"/>
<sequence>MAFRILAVGANREDMEKHVRSSSFLSKHSSITSSLLKLDSVLFPSVTRLEFSKKDYDYMSISAVFEYGNKPCTYDHVVLATDSTFCRTGSDASPLLEKLHEALKPNGTIVIILPHSNPNENVVKKECMYTGFVELTFFEHNNFKWIVGKRPDWAPAQRSLTRGTLKVVSLDDYIPSAPAAESCDTKPRPCANCNCGRAERVKTDAKESTVNADAPTSSCGKCYLGDAFRCANCPYRGMPAFTPGDKISLE</sequence>
<comment type="domain">
    <text evidence="10">The twin Cx2C motifs are involved in the recognition by the mitochondrial MIA40-ERV1 disulfide relay system. The formation of 2 disulfide bonds in the Cx2C motifs through dithiol/disulfide exchange reactions effectively traps the protein in the mitochondrial intermembrane space.</text>
</comment>
<comment type="cofactor">
    <cofactor evidence="10">
        <name>[2Fe-2S] cluster</name>
        <dbReference type="ChEBI" id="CHEBI:190135"/>
    </cofactor>
</comment>
<comment type="subcellular location">
    <subcellularLocation>
        <location evidence="10">Cytoplasm</location>
    </subcellularLocation>
    <subcellularLocation>
        <location evidence="10">Mitochondrion intermembrane space</location>
    </subcellularLocation>
</comment>
<dbReference type="InterPro" id="IPR007785">
    <property type="entry name" value="Anamorsin"/>
</dbReference>
<comment type="similarity">
    <text evidence="2 10">Belongs to the anamorsin family.</text>
</comment>
<evidence type="ECO:0000259" key="11">
    <source>
        <dbReference type="Pfam" id="PF05093"/>
    </source>
</evidence>
<evidence type="ECO:0000256" key="8">
    <source>
        <dbReference type="ARBA" id="ARBA00023014"/>
    </source>
</evidence>
<evidence type="ECO:0000256" key="3">
    <source>
        <dbReference type="ARBA" id="ARBA00022485"/>
    </source>
</evidence>
<dbReference type="HAMAP" id="MF_03115">
    <property type="entry name" value="Anamorsin"/>
    <property type="match status" value="1"/>
</dbReference>
<name>S6BE61_BABBO</name>
<evidence type="ECO:0000256" key="7">
    <source>
        <dbReference type="ARBA" id="ARBA00023004"/>
    </source>
</evidence>
<dbReference type="SUPFAM" id="SSF53335">
    <property type="entry name" value="S-adenosyl-L-methionine-dependent methyltransferases"/>
    <property type="match status" value="1"/>
</dbReference>
<dbReference type="GO" id="GO:0051537">
    <property type="term" value="F:2 iron, 2 sulfur cluster binding"/>
    <property type="evidence" value="ECO:0007669"/>
    <property type="project" value="UniProtKB-UniRule"/>
</dbReference>